<proteinExistence type="predicted"/>
<accession>A0A0F8XCE9</accession>
<evidence type="ECO:0000259" key="1">
    <source>
        <dbReference type="Pfam" id="PF02627"/>
    </source>
</evidence>
<dbReference type="InterPro" id="IPR003779">
    <property type="entry name" value="CMD-like"/>
</dbReference>
<dbReference type="InterPro" id="IPR029032">
    <property type="entry name" value="AhpD-like"/>
</dbReference>
<comment type="caution">
    <text evidence="2">The sequence shown here is derived from an EMBL/GenBank/DDBJ whole genome shotgun (WGS) entry which is preliminary data.</text>
</comment>
<feature type="domain" description="Carboxymuconolactone decarboxylase-like" evidence="1">
    <location>
        <begin position="27"/>
        <end position="109"/>
    </location>
</feature>
<dbReference type="InterPro" id="IPR052512">
    <property type="entry name" value="4CMD/NDH-1_regulator"/>
</dbReference>
<protein>
    <recommendedName>
        <fullName evidence="1">Carboxymuconolactone decarboxylase-like domain-containing protein</fullName>
    </recommendedName>
</protein>
<dbReference type="Gene3D" id="1.20.1290.10">
    <property type="entry name" value="AhpD-like"/>
    <property type="match status" value="1"/>
</dbReference>
<organism evidence="2">
    <name type="scientific">marine sediment metagenome</name>
    <dbReference type="NCBI Taxonomy" id="412755"/>
    <lineage>
        <taxon>unclassified sequences</taxon>
        <taxon>metagenomes</taxon>
        <taxon>ecological metagenomes</taxon>
    </lineage>
</organism>
<name>A0A0F8XCE9_9ZZZZ</name>
<feature type="domain" description="Carboxymuconolactone decarboxylase-like" evidence="1">
    <location>
        <begin position="165"/>
        <end position="246"/>
    </location>
</feature>
<dbReference type="PANTHER" id="PTHR33570">
    <property type="entry name" value="4-CARBOXYMUCONOLACTONE DECARBOXYLASE FAMILY PROTEIN"/>
    <property type="match status" value="1"/>
</dbReference>
<dbReference type="AlphaFoldDB" id="A0A0F8XCE9"/>
<dbReference type="GO" id="GO:0051920">
    <property type="term" value="F:peroxiredoxin activity"/>
    <property type="evidence" value="ECO:0007669"/>
    <property type="project" value="InterPro"/>
</dbReference>
<evidence type="ECO:0000313" key="2">
    <source>
        <dbReference type="EMBL" id="KKK58635.1"/>
    </source>
</evidence>
<dbReference type="PANTHER" id="PTHR33570:SF2">
    <property type="entry name" value="CARBOXYMUCONOLACTONE DECARBOXYLASE-LIKE DOMAIN-CONTAINING PROTEIN"/>
    <property type="match status" value="1"/>
</dbReference>
<gene>
    <name evidence="2" type="ORF">LCGC14_3042450</name>
</gene>
<reference evidence="2" key="1">
    <citation type="journal article" date="2015" name="Nature">
        <title>Complex archaea that bridge the gap between prokaryotes and eukaryotes.</title>
        <authorList>
            <person name="Spang A."/>
            <person name="Saw J.H."/>
            <person name="Jorgensen S.L."/>
            <person name="Zaremba-Niedzwiedzka K."/>
            <person name="Martijn J."/>
            <person name="Lind A.E."/>
            <person name="van Eijk R."/>
            <person name="Schleper C."/>
            <person name="Guy L."/>
            <person name="Ettema T.J."/>
        </authorList>
    </citation>
    <scope>NUCLEOTIDE SEQUENCE</scope>
</reference>
<dbReference type="Pfam" id="PF02627">
    <property type="entry name" value="CMD"/>
    <property type="match status" value="2"/>
</dbReference>
<dbReference type="SUPFAM" id="SSF69118">
    <property type="entry name" value="AhpD-like"/>
    <property type="match status" value="1"/>
</dbReference>
<dbReference type="EMBL" id="LAZR01063877">
    <property type="protein sequence ID" value="KKK58635.1"/>
    <property type="molecule type" value="Genomic_DNA"/>
</dbReference>
<sequence>MDKGKKGIDKYNELFGDHLNTFTETDPDLMLILKDFIFGEVFFIGNIDDRLRELITIAVLTTNSTLPQLKAHIGAALNIEVTPIEIKEAIYQCTPFMGFPKVLNAVAISNEVFSDRGIKLPLQSQKQIEDNERFKKGVEIQFPIYGDAIKKNLEKLPEDQRECIPRFLTELCFGDFYTRSGIEIKVRELLILCVLCTLGGCETQIKSHVVGNLKVGNSRETIISAITHCLPYVGFPRMLNAINIIKDIKIQ</sequence>